<dbReference type="CDD" id="cd16430">
    <property type="entry name" value="TraB"/>
    <property type="match status" value="1"/>
</dbReference>
<feature type="transmembrane region" description="Helical" evidence="3">
    <location>
        <begin position="16"/>
        <end position="36"/>
    </location>
</feature>
<feature type="region of interest" description="Disordered" evidence="2">
    <location>
        <begin position="207"/>
        <end position="254"/>
    </location>
</feature>
<dbReference type="InterPro" id="IPR005498">
    <property type="entry name" value="T4SS_VirB10/TraB/TrbI"/>
</dbReference>
<dbReference type="CDD" id="cd22249">
    <property type="entry name" value="UDM1_RNF168_RNF169-like"/>
    <property type="match status" value="1"/>
</dbReference>
<accession>A0A975IJ81</accession>
<name>A0A975IJ81_9GAMM</name>
<keyword evidence="3" id="KW-1133">Transmembrane helix</keyword>
<keyword evidence="3" id="KW-0812">Transmembrane</keyword>
<evidence type="ECO:0000313" key="5">
    <source>
        <dbReference type="Proteomes" id="UP000672009"/>
    </source>
</evidence>
<evidence type="ECO:0000256" key="3">
    <source>
        <dbReference type="SAM" id="Phobius"/>
    </source>
</evidence>
<organism evidence="4 5">
    <name type="scientific">Thiothrix unzii</name>
    <dbReference type="NCBI Taxonomy" id="111769"/>
    <lineage>
        <taxon>Bacteria</taxon>
        <taxon>Pseudomonadati</taxon>
        <taxon>Pseudomonadota</taxon>
        <taxon>Gammaproteobacteria</taxon>
        <taxon>Thiotrichales</taxon>
        <taxon>Thiotrichaceae</taxon>
        <taxon>Thiothrix</taxon>
    </lineage>
</organism>
<dbReference type="Pfam" id="PF03743">
    <property type="entry name" value="TrbI"/>
    <property type="match status" value="1"/>
</dbReference>
<keyword evidence="1" id="KW-0175">Coiled coil</keyword>
<keyword evidence="3" id="KW-0472">Membrane</keyword>
<evidence type="ECO:0000256" key="1">
    <source>
        <dbReference type="SAM" id="Coils"/>
    </source>
</evidence>
<dbReference type="RefSeq" id="WP_210220141.1">
    <property type="nucleotide sequence ID" value="NZ_CP072793.1"/>
</dbReference>
<dbReference type="Proteomes" id="UP000672009">
    <property type="component" value="Chromosome"/>
</dbReference>
<evidence type="ECO:0000256" key="2">
    <source>
        <dbReference type="SAM" id="MobiDB-lite"/>
    </source>
</evidence>
<feature type="compositionally biased region" description="Polar residues" evidence="2">
    <location>
        <begin position="226"/>
        <end position="241"/>
    </location>
</feature>
<protein>
    <recommendedName>
        <fullName evidence="6">Conjugal transfer protein TraB</fullName>
    </recommendedName>
</protein>
<evidence type="ECO:0008006" key="6">
    <source>
        <dbReference type="Google" id="ProtNLM"/>
    </source>
</evidence>
<feature type="coiled-coil region" evidence="1">
    <location>
        <begin position="76"/>
        <end position="117"/>
    </location>
</feature>
<reference evidence="4" key="1">
    <citation type="submission" date="2021-04" db="EMBL/GenBank/DDBJ databases">
        <title>Genomics, taxonomy and metabolism of representatives of sulfur bacteria of the genus Thiothrix: Thiothrix fructosivorans QT, Thiothrix unzii A1T and three new species, Thiothrix subterranea sp. nov., Thiothrix litoralis sp. nov. and 'Candidatus Thiothrix anitrata' sp. nov.</title>
        <authorList>
            <person name="Ravin N.V."/>
            <person name="Smolyakov D."/>
            <person name="Rudenko T.S."/>
            <person name="Mardanov A.V."/>
            <person name="Beletsky A.V."/>
            <person name="Markov N.D."/>
            <person name="Fomenkov A.I."/>
            <person name="Roberts R.J."/>
            <person name="Karnachuk O.V."/>
            <person name="Novikov A."/>
            <person name="Grabovich M.Y."/>
        </authorList>
    </citation>
    <scope>NUCLEOTIDE SEQUENCE</scope>
    <source>
        <strain evidence="4">A1</strain>
    </source>
</reference>
<dbReference type="AlphaFoldDB" id="A0A975IJ81"/>
<sequence>MSSVPDAASTAKKQKLLLFGGGSAVFALLIFMMWLADDQPKAEAIPTQVGTVQQVEAAARKISDEELWTAKADAALQAMQRGNEKALQEMEQLKRRNEELAEQLKGQQTTVASLQEAAAKVPTTLALPNLPPVSGANPALDGIVPPLPAGAGQGGAGLPPGMAGMPGAEGMPPMQALPAPDVDEGMVHITVGEQAVPVDTVTTVGTPTSTGVANPNGDNPTKPLVTPTSIDIEQTASTPTTGGRPLPQKRERPKAKTYIPSGTFFKAQLVASLDAPTGGNAEQNPHPVLLMVTDNANLPNRFRSKVKECHVIASGYGDISSERVNLRTERLSCVLKDGTVVDTKLDAYVAGEDGKAGLRGNLVSKQGALVANAMLAGTLGGVGQGLAQAATTVTQTGTGAVTSVSPNQALEFGMYSGSGTALNKLAEYYIKAAEKTFPILEVAAGRDVTIILLSGLDIEADAGSAGGREGLTSIVTDADRRQASKSLRREEEAAW</sequence>
<dbReference type="EMBL" id="CP072793">
    <property type="protein sequence ID" value="QTR54665.1"/>
    <property type="molecule type" value="Genomic_DNA"/>
</dbReference>
<gene>
    <name evidence="4" type="ORF">J9260_06135</name>
</gene>
<proteinExistence type="predicted"/>
<dbReference type="KEGG" id="tun:J9260_06135"/>
<evidence type="ECO:0000313" key="4">
    <source>
        <dbReference type="EMBL" id="QTR54665.1"/>
    </source>
</evidence>
<keyword evidence="5" id="KW-1185">Reference proteome</keyword>